<accession>A0A401U305</accession>
<evidence type="ECO:0000256" key="1">
    <source>
        <dbReference type="ARBA" id="ARBA00023015"/>
    </source>
</evidence>
<name>A0A401U305_CHIPU</name>
<dbReference type="OrthoDB" id="10052114at2759"/>
<dbReference type="PRINTS" id="PR00039">
    <property type="entry name" value="HTHLYSR"/>
</dbReference>
<sequence length="76" mass="8412">MNLRSIDLNLLVALDALLAERHVTKAADRVGLSQPAMSNALNRLRAMFEDELLVRTTSGMKPTPRATELAEPLRQV</sequence>
<dbReference type="EMBL" id="BEZZ01267057">
    <property type="protein sequence ID" value="GCC49278.1"/>
    <property type="molecule type" value="Genomic_DNA"/>
</dbReference>
<dbReference type="PROSITE" id="PS50931">
    <property type="entry name" value="HTH_LYSR"/>
    <property type="match status" value="1"/>
</dbReference>
<dbReference type="Pfam" id="PF00126">
    <property type="entry name" value="HTH_1"/>
    <property type="match status" value="1"/>
</dbReference>
<dbReference type="PANTHER" id="PTHR30118">
    <property type="entry name" value="HTH-TYPE TRANSCRIPTIONAL REGULATOR LEUO-RELATED"/>
    <property type="match status" value="1"/>
</dbReference>
<proteinExistence type="predicted"/>
<feature type="non-terminal residue" evidence="5">
    <location>
        <position position="76"/>
    </location>
</feature>
<evidence type="ECO:0000313" key="5">
    <source>
        <dbReference type="EMBL" id="GCC49278.1"/>
    </source>
</evidence>
<evidence type="ECO:0000259" key="4">
    <source>
        <dbReference type="PROSITE" id="PS50931"/>
    </source>
</evidence>
<dbReference type="InterPro" id="IPR050389">
    <property type="entry name" value="LysR-type_TF"/>
</dbReference>
<dbReference type="STRING" id="137246.A0A401U305"/>
<keyword evidence="3" id="KW-0804">Transcription</keyword>
<reference evidence="5 6" key="1">
    <citation type="journal article" date="2018" name="Nat. Ecol. Evol.">
        <title>Shark genomes provide insights into elasmobranch evolution and the origin of vertebrates.</title>
        <authorList>
            <person name="Hara Y"/>
            <person name="Yamaguchi K"/>
            <person name="Onimaru K"/>
            <person name="Kadota M"/>
            <person name="Koyanagi M"/>
            <person name="Keeley SD"/>
            <person name="Tatsumi K"/>
            <person name="Tanaka K"/>
            <person name="Motone F"/>
            <person name="Kageyama Y"/>
            <person name="Nozu R"/>
            <person name="Adachi N"/>
            <person name="Nishimura O"/>
            <person name="Nakagawa R"/>
            <person name="Tanegashima C"/>
            <person name="Kiyatake I"/>
            <person name="Matsumoto R"/>
            <person name="Murakumo K"/>
            <person name="Nishida K"/>
            <person name="Terakita A"/>
            <person name="Kuratani S"/>
            <person name="Sato K"/>
            <person name="Hyodo S Kuraku.S."/>
        </authorList>
    </citation>
    <scope>NUCLEOTIDE SEQUENCE [LARGE SCALE GENOMIC DNA]</scope>
</reference>
<organism evidence="5 6">
    <name type="scientific">Chiloscyllium punctatum</name>
    <name type="common">Brownbanded bambooshark</name>
    <name type="synonym">Hemiscyllium punctatum</name>
    <dbReference type="NCBI Taxonomy" id="137246"/>
    <lineage>
        <taxon>Eukaryota</taxon>
        <taxon>Metazoa</taxon>
        <taxon>Chordata</taxon>
        <taxon>Craniata</taxon>
        <taxon>Vertebrata</taxon>
        <taxon>Chondrichthyes</taxon>
        <taxon>Elasmobranchii</taxon>
        <taxon>Galeomorphii</taxon>
        <taxon>Galeoidea</taxon>
        <taxon>Orectolobiformes</taxon>
        <taxon>Hemiscylliidae</taxon>
        <taxon>Chiloscyllium</taxon>
    </lineage>
</organism>
<evidence type="ECO:0000313" key="6">
    <source>
        <dbReference type="Proteomes" id="UP000287033"/>
    </source>
</evidence>
<feature type="domain" description="HTH lysR-type" evidence="4">
    <location>
        <begin position="6"/>
        <end position="63"/>
    </location>
</feature>
<dbReference type="InterPro" id="IPR036390">
    <property type="entry name" value="WH_DNA-bd_sf"/>
</dbReference>
<dbReference type="InterPro" id="IPR000847">
    <property type="entry name" value="LysR_HTH_N"/>
</dbReference>
<dbReference type="AlphaFoldDB" id="A0A401U305"/>
<dbReference type="SUPFAM" id="SSF46785">
    <property type="entry name" value="Winged helix' DNA-binding domain"/>
    <property type="match status" value="1"/>
</dbReference>
<comment type="caution">
    <text evidence="5">The sequence shown here is derived from an EMBL/GenBank/DDBJ whole genome shotgun (WGS) entry which is preliminary data.</text>
</comment>
<dbReference type="GO" id="GO:0003677">
    <property type="term" value="F:DNA binding"/>
    <property type="evidence" value="ECO:0007669"/>
    <property type="project" value="UniProtKB-KW"/>
</dbReference>
<gene>
    <name evidence="5" type="ORF">chiPu_0033605</name>
</gene>
<evidence type="ECO:0000256" key="3">
    <source>
        <dbReference type="ARBA" id="ARBA00023163"/>
    </source>
</evidence>
<evidence type="ECO:0000256" key="2">
    <source>
        <dbReference type="ARBA" id="ARBA00023125"/>
    </source>
</evidence>
<dbReference type="Gene3D" id="1.10.10.10">
    <property type="entry name" value="Winged helix-like DNA-binding domain superfamily/Winged helix DNA-binding domain"/>
    <property type="match status" value="1"/>
</dbReference>
<keyword evidence="2" id="KW-0238">DNA-binding</keyword>
<keyword evidence="6" id="KW-1185">Reference proteome</keyword>
<dbReference type="GO" id="GO:0003700">
    <property type="term" value="F:DNA-binding transcription factor activity"/>
    <property type="evidence" value="ECO:0007669"/>
    <property type="project" value="InterPro"/>
</dbReference>
<dbReference type="PANTHER" id="PTHR30118:SF15">
    <property type="entry name" value="TRANSCRIPTIONAL REGULATORY PROTEIN"/>
    <property type="match status" value="1"/>
</dbReference>
<dbReference type="InterPro" id="IPR036388">
    <property type="entry name" value="WH-like_DNA-bd_sf"/>
</dbReference>
<keyword evidence="1" id="KW-0805">Transcription regulation</keyword>
<protein>
    <recommendedName>
        <fullName evidence="4">HTH lysR-type domain-containing protein</fullName>
    </recommendedName>
</protein>
<dbReference type="Proteomes" id="UP000287033">
    <property type="component" value="Unassembled WGS sequence"/>
</dbReference>